<dbReference type="InterPro" id="IPR007081">
    <property type="entry name" value="RNA_pol_Rpb1_5"/>
</dbReference>
<dbReference type="Gene3D" id="2.40.40.20">
    <property type="match status" value="1"/>
</dbReference>
<keyword evidence="3 8" id="KW-0548">Nucleotidyltransferase</keyword>
<evidence type="ECO:0000256" key="6">
    <source>
        <dbReference type="ARBA" id="ARBA00023163"/>
    </source>
</evidence>
<dbReference type="Proteomes" id="UP000619265">
    <property type="component" value="Unassembled WGS sequence"/>
</dbReference>
<reference evidence="11" key="2">
    <citation type="submission" date="2020-03" db="EMBL/GenBank/DDBJ databases">
        <title>Walnut 2.0.</title>
        <authorList>
            <person name="Marrano A."/>
            <person name="Britton M."/>
            <person name="Zimin A.V."/>
            <person name="Zaini P.A."/>
            <person name="Workman R."/>
            <person name="Puiu D."/>
            <person name="Bianco L."/>
            <person name="Allen B.J."/>
            <person name="Troggio M."/>
            <person name="Leslie C.A."/>
            <person name="Timp W."/>
            <person name="Dendekar A."/>
            <person name="Salzberg S.L."/>
            <person name="Neale D.B."/>
        </authorList>
    </citation>
    <scope>NUCLEOTIDE SEQUENCE</scope>
    <source>
        <tissue evidence="11">Leaves</tissue>
    </source>
</reference>
<dbReference type="InterPro" id="IPR040403">
    <property type="entry name" value="NRPD1_N"/>
</dbReference>
<dbReference type="GO" id="GO:0003677">
    <property type="term" value="F:DNA binding"/>
    <property type="evidence" value="ECO:0007669"/>
    <property type="project" value="InterPro"/>
</dbReference>
<protein>
    <recommendedName>
        <fullName evidence="8">DNA-directed RNA polymerase subunit</fullName>
        <ecNumber evidence="8">2.7.7.6</ecNumber>
    </recommendedName>
</protein>
<evidence type="ECO:0000256" key="7">
    <source>
        <dbReference type="ARBA" id="ARBA00048552"/>
    </source>
</evidence>
<dbReference type="Gene3D" id="3.30.1490.180">
    <property type="entry name" value="RNA polymerase ii"/>
    <property type="match status" value="1"/>
</dbReference>
<dbReference type="Gramene" id="Jr09_11730_p1">
    <property type="protein sequence ID" value="cds.Jr09_11730_p1"/>
    <property type="gene ID" value="Jr09_11730"/>
</dbReference>
<dbReference type="Gene3D" id="1.10.274.100">
    <property type="entry name" value="RNA polymerase Rpb1, domain 3"/>
    <property type="match status" value="1"/>
</dbReference>
<dbReference type="InterPro" id="IPR038120">
    <property type="entry name" value="Rpb1_funnel_sf"/>
</dbReference>
<evidence type="ECO:0000256" key="4">
    <source>
        <dbReference type="ARBA" id="ARBA00022723"/>
    </source>
</evidence>
<evidence type="ECO:0000256" key="3">
    <source>
        <dbReference type="ARBA" id="ARBA00022695"/>
    </source>
</evidence>
<evidence type="ECO:0000259" key="10">
    <source>
        <dbReference type="SMART" id="SM00663"/>
    </source>
</evidence>
<dbReference type="Pfam" id="PF04998">
    <property type="entry name" value="RNA_pol_Rpb1_5"/>
    <property type="match status" value="1"/>
</dbReference>
<dbReference type="Pfam" id="PF05000">
    <property type="entry name" value="RNA_pol_Rpb1_4"/>
    <property type="match status" value="1"/>
</dbReference>
<evidence type="ECO:0000313" key="11">
    <source>
        <dbReference type="EMBL" id="KAF5460740.1"/>
    </source>
</evidence>
<comment type="function">
    <text evidence="8">DNA-dependent RNA polymerase catalyzes the transcription of DNA into RNA using the four ribonucleoside triphosphates as substrates.</text>
</comment>
<dbReference type="InterPro" id="IPR042102">
    <property type="entry name" value="RNA_pol_Rpb1_3_sf"/>
</dbReference>
<keyword evidence="1 8" id="KW-0240">DNA-directed RNA polymerase</keyword>
<evidence type="ECO:0000256" key="9">
    <source>
        <dbReference type="SAM" id="SignalP"/>
    </source>
</evidence>
<feature type="chain" id="PRO_5032527411" description="DNA-directed RNA polymerase subunit" evidence="9">
    <location>
        <begin position="25"/>
        <end position="1544"/>
    </location>
</feature>
<feature type="domain" description="RNA polymerase N-terminal" evidence="10">
    <location>
        <begin position="294"/>
        <end position="581"/>
    </location>
</feature>
<dbReference type="PANTHER" id="PTHR19376:SF36">
    <property type="entry name" value="DNA-DIRECTED RNA POLYMERASE IV SUBUNIT 1"/>
    <property type="match status" value="1"/>
</dbReference>
<dbReference type="InterPro" id="IPR044893">
    <property type="entry name" value="RNA_pol_Rpb1_clamp_domain"/>
</dbReference>
<dbReference type="InterPro" id="IPR007083">
    <property type="entry name" value="RNA_pol_Rpb1_4"/>
</dbReference>
<dbReference type="InterPro" id="IPR007066">
    <property type="entry name" value="RNA_pol_Rpb1_3"/>
</dbReference>
<organism evidence="11 12">
    <name type="scientific">Juglans regia</name>
    <name type="common">English walnut</name>
    <dbReference type="NCBI Taxonomy" id="51240"/>
    <lineage>
        <taxon>Eukaryota</taxon>
        <taxon>Viridiplantae</taxon>
        <taxon>Streptophyta</taxon>
        <taxon>Embryophyta</taxon>
        <taxon>Tracheophyta</taxon>
        <taxon>Spermatophyta</taxon>
        <taxon>Magnoliopsida</taxon>
        <taxon>eudicotyledons</taxon>
        <taxon>Gunneridae</taxon>
        <taxon>Pentapetalae</taxon>
        <taxon>rosids</taxon>
        <taxon>fabids</taxon>
        <taxon>Fagales</taxon>
        <taxon>Juglandaceae</taxon>
        <taxon>Juglans</taxon>
    </lineage>
</organism>
<dbReference type="SMART" id="SM00663">
    <property type="entry name" value="RPOLA_N"/>
    <property type="match status" value="1"/>
</dbReference>
<evidence type="ECO:0000256" key="8">
    <source>
        <dbReference type="RuleBase" id="RU004279"/>
    </source>
</evidence>
<dbReference type="Gene3D" id="4.10.860.120">
    <property type="entry name" value="RNA polymerase II, clamp domain"/>
    <property type="match status" value="1"/>
</dbReference>
<dbReference type="Pfam" id="PF00623">
    <property type="entry name" value="RNA_pol_Rpb1_2"/>
    <property type="match status" value="1"/>
</dbReference>
<name>A0A833UW62_JUGRE</name>
<dbReference type="GO" id="GO:0000428">
    <property type="term" value="C:DNA-directed RNA polymerase complex"/>
    <property type="evidence" value="ECO:0007669"/>
    <property type="project" value="UniProtKB-KW"/>
</dbReference>
<gene>
    <name evidence="11" type="ORF">F2P56_020587</name>
</gene>
<reference evidence="11" key="1">
    <citation type="submission" date="2015-10" db="EMBL/GenBank/DDBJ databases">
        <authorList>
            <person name="Martinez-Garcia P.J."/>
            <person name="Crepeau M.W."/>
            <person name="Puiu D."/>
            <person name="Gonzalez-Ibeas D."/>
            <person name="Whalen J."/>
            <person name="Stevens K."/>
            <person name="Paul R."/>
            <person name="Butterfield T."/>
            <person name="Britton M."/>
            <person name="Reagan R."/>
            <person name="Chakraborty S."/>
            <person name="Walawage S.L."/>
            <person name="Vasquez-Gross H.A."/>
            <person name="Cardeno C."/>
            <person name="Famula R."/>
            <person name="Pratt K."/>
            <person name="Kuruganti S."/>
            <person name="Aradhya M.K."/>
            <person name="Leslie C.A."/>
            <person name="Dandekar A.M."/>
            <person name="Salzberg S.L."/>
            <person name="Wegrzyn J.L."/>
            <person name="Langley C.H."/>
            <person name="Neale D.B."/>
        </authorList>
    </citation>
    <scope>NUCLEOTIDE SEQUENCE</scope>
    <source>
        <tissue evidence="11">Leaves</tissue>
    </source>
</reference>
<dbReference type="Gene3D" id="1.10.132.30">
    <property type="match status" value="1"/>
</dbReference>
<keyword evidence="6 8" id="KW-0804">Transcription</keyword>
<dbReference type="InterPro" id="IPR045867">
    <property type="entry name" value="DNA-dir_RpoC_beta_prime"/>
</dbReference>
<dbReference type="InterPro" id="IPR007080">
    <property type="entry name" value="RNA_pol_Rpb1_1"/>
</dbReference>
<feature type="signal peptide" evidence="9">
    <location>
        <begin position="1"/>
        <end position="24"/>
    </location>
</feature>
<dbReference type="SUPFAM" id="SSF64484">
    <property type="entry name" value="beta and beta-prime subunits of DNA dependent RNA-polymerase"/>
    <property type="match status" value="1"/>
</dbReference>
<dbReference type="GO" id="GO:0046872">
    <property type="term" value="F:metal ion binding"/>
    <property type="evidence" value="ECO:0007669"/>
    <property type="project" value="UniProtKB-KW"/>
</dbReference>
<dbReference type="EC" id="2.7.7.6" evidence="8"/>
<dbReference type="EMBL" id="LIHL02000009">
    <property type="protein sequence ID" value="KAF5460740.1"/>
    <property type="molecule type" value="Genomic_DNA"/>
</dbReference>
<dbReference type="FunFam" id="1.10.274.100:FF:000010">
    <property type="entry name" value="DNA-directed RNA polymerase subunit"/>
    <property type="match status" value="1"/>
</dbReference>
<keyword evidence="4" id="KW-0479">Metal-binding</keyword>
<comment type="catalytic activity">
    <reaction evidence="7 8">
        <text>RNA(n) + a ribonucleoside 5'-triphosphate = RNA(n+1) + diphosphate</text>
        <dbReference type="Rhea" id="RHEA:21248"/>
        <dbReference type="Rhea" id="RHEA-COMP:14527"/>
        <dbReference type="Rhea" id="RHEA-COMP:17342"/>
        <dbReference type="ChEBI" id="CHEBI:33019"/>
        <dbReference type="ChEBI" id="CHEBI:61557"/>
        <dbReference type="ChEBI" id="CHEBI:140395"/>
        <dbReference type="EC" id="2.7.7.6"/>
    </reaction>
</comment>
<comment type="similarity">
    <text evidence="8">Belongs to the RNA polymerase beta' chain family.</text>
</comment>
<dbReference type="Pfam" id="PF04997">
    <property type="entry name" value="RNA_pol_Rpb1_1"/>
    <property type="match status" value="1"/>
</dbReference>
<keyword evidence="2 8" id="KW-0808">Transferase</keyword>
<dbReference type="GO" id="GO:0003899">
    <property type="term" value="F:DNA-directed RNA polymerase activity"/>
    <property type="evidence" value="ECO:0007669"/>
    <property type="project" value="UniProtKB-EC"/>
</dbReference>
<dbReference type="Pfam" id="PF04983">
    <property type="entry name" value="RNA_pol_Rpb1_3"/>
    <property type="match status" value="1"/>
</dbReference>
<comment type="caution">
    <text evidence="11">The sequence shown here is derived from an EMBL/GenBank/DDBJ whole genome shotgun (WGS) entry which is preliminary data.</text>
</comment>
<proteinExistence type="inferred from homology"/>
<evidence type="ECO:0000256" key="1">
    <source>
        <dbReference type="ARBA" id="ARBA00022478"/>
    </source>
</evidence>
<dbReference type="GO" id="GO:0006351">
    <property type="term" value="P:DNA-templated transcription"/>
    <property type="evidence" value="ECO:0007669"/>
    <property type="project" value="InterPro"/>
</dbReference>
<evidence type="ECO:0000256" key="2">
    <source>
        <dbReference type="ARBA" id="ARBA00022679"/>
    </source>
</evidence>
<accession>A0A833UW62</accession>
<evidence type="ECO:0000256" key="5">
    <source>
        <dbReference type="ARBA" id="ARBA00022833"/>
    </source>
</evidence>
<dbReference type="InterPro" id="IPR006592">
    <property type="entry name" value="RNA_pol_N"/>
</dbReference>
<dbReference type="PANTHER" id="PTHR19376">
    <property type="entry name" value="DNA-DIRECTED RNA POLYMERASE"/>
    <property type="match status" value="1"/>
</dbReference>
<dbReference type="Pfam" id="PF11523">
    <property type="entry name" value="DUF3223"/>
    <property type="match status" value="1"/>
</dbReference>
<dbReference type="Gene3D" id="3.10.450.40">
    <property type="match status" value="1"/>
</dbReference>
<keyword evidence="9" id="KW-0732">Signal</keyword>
<dbReference type="InterPro" id="IPR000722">
    <property type="entry name" value="RNA_pol_asu"/>
</dbReference>
<evidence type="ECO:0000313" key="12">
    <source>
        <dbReference type="Proteomes" id="UP000619265"/>
    </source>
</evidence>
<dbReference type="CDD" id="cd10506">
    <property type="entry name" value="RNAP_IV_RPD1_N"/>
    <property type="match status" value="1"/>
</dbReference>
<keyword evidence="5" id="KW-0862">Zinc</keyword>
<sequence length="1544" mass="173712">MSLTFLPSITSIFTALCISVRVRAIPPLDTVLDSHSIASFTEGGPTESLHLQRHIFLRQSCLFCSIPSPMDHEFSEEQQVPSGHITAIRFSFSTQTDTEKASVISIDAVSEVTDPKLGLPNPSSQCSTCGARDLKYCEGHFGVIKFPFTILHPYFLSEVAKILNKICPGCKSVRQELKVKDGDSVRSHRQSKSCKYCAGNSVEWYPTVKFKVSSTEVFRNCAIIVEINEKLKNNVQKKSFRGLSADFWDFIPKDEQQEENCLKPNRRVLSHAQVRYLLNDVDPKLIKKFVLRIESLFLNCFPVTPNCHRVTEVTHAFSNGQRLVFDDRTRAYKKLVDFRGIANELGSRVLDCLKISKLSSEKLPDKFLVSVQQKKGADPSISSGLRWIKDVVLGKRNDHCFRMVVVGDPHIKLSEIGIPCHIAERLQISESLNRWNFDKLSDCCRLCFIEKGEVYVRRKGSLVRVRRIAELQIGDTIYRPLNDGDILLINRPPSIHQHSLIALSVKVLPVASVLSINPLCCSPFRGDFDGDCLHGYIPQSIDARVELSELVALDRQLINGQNGRNLLSLSQDSLTAAHLVMEDGILLNLFQMQQLQMFCPHQLPPPAIVKAPSLSSFIWTGKQLFSMLLPPGFEYDFPSNGVYVSNGELLSSEGSFWLRDNNSNLFQSLIKHCQGKVLDFLYAAQEVLCEWLSMRGLSISLSDLYLSSNSSSRKNMMDEIFCGLQEAEQTCNFKQLMVDSCRYFLVEGGEENAVVLDVERLCYEKQKSSALSQASVDAFKQVFRDIQNLVYKYASKDNSFMSMFKAGSKGNLLKLVQHSMCLGLQHSLVPLSFRIPHQLSCAAWNNQKVYGSVQDADDNPEHVRTYIPYAVVENSFLTGLNPLECFVHSVTSRDSSFSDNADLPGTLNRRLMFLMRDVYTAYDGTVRNAYGNQLIQFYYNHNKDASTPTSSIDDLFGESVDAHYGIGGQPVGSLSASAISEAAYSALDQPISVLETSPLLNLKKVLESGTRKRSANKTMSIYLSEKLGRQRHGFEYGALEIKNHLERLIFSEIVSTVMIIFSPQTCSKMSFSPWVCHFHICKEIARMRGLKVHSIINSLQKRYDYFRTKFKLPNLQIRSKDCSVNEAREDDDIFCINVMIAEVSRNSSLPLDTVRDLVIPFLLGTVIKGYPEIKKVNFLWNDWSKVPRCQHGSSGELYLRVAMSGDSQMTDLWSLLKNDCLQIMDMINWSRSHPDSVHDFCLAYGIDAGWKYFLNRLDSAISDTGKSVLPQHLLLVADSLSATGEFVGLNAKGIAQQREHALVSSPFMQSCFSNPSACFIKAAKAGIMDDLKGHIDALAWGKVPSTGTGSHFDIMYSGKGYELAQPEDVYNLLGSQIISDEQNVKTKTPVVHHSTSAKCGTQFVYKYGGLAPKELKKMESISKSLLRSVLTSNDVHKLSHVLKGILHKYPINHRLDEKDKSTLMMALYFHPRRDEKIGSGAQDIKDIKVSSHPKYQNTRCFELVRMDGTVEDFSYHKCVLGALEMIDPRRAKSYKSKWLQHNNV</sequence>